<dbReference type="EMBL" id="FNMW01000001">
    <property type="protein sequence ID" value="SDW75213.1"/>
    <property type="molecule type" value="Genomic_DNA"/>
</dbReference>
<dbReference type="Proteomes" id="UP000182107">
    <property type="component" value="Unassembled WGS sequence"/>
</dbReference>
<dbReference type="RefSeq" id="WP_234794485.1">
    <property type="nucleotide sequence ID" value="NZ_FNMW01000001.1"/>
</dbReference>
<sequence>MDDSKWGVETILAAVVLNNFVKNKEDSNYELFLLEFLNRSKYFQGKSKYNLYQKLAKESNGECDAISIEYSIDFKLLASPSCCKALRLTSNSIKKTTMGVAYGNARTIDEEQTMTVLHNLFRDKKLNDLLLIRNEEENISSEDMHDYDILNTLKTMETQKNLLLFFPFRFYTDEAIAFDKMLKIINKNLQDWFGTLAEYRELVGMDFETYLLTEYDNRFLLYLFSSNGFKLLEVFDDYQLPTYQKLLNYDDPLRHFQLD</sequence>
<name>A0AAE8HLG6_STREI</name>
<proteinExistence type="predicted"/>
<protein>
    <submittedName>
        <fullName evidence="1">Uncharacterized protein</fullName>
    </submittedName>
</protein>
<accession>A0AAE8HLG6</accession>
<evidence type="ECO:0000313" key="1">
    <source>
        <dbReference type="EMBL" id="SDW75213.1"/>
    </source>
</evidence>
<evidence type="ECO:0000313" key="2">
    <source>
        <dbReference type="Proteomes" id="UP000182107"/>
    </source>
</evidence>
<comment type="caution">
    <text evidence="1">The sequence shown here is derived from an EMBL/GenBank/DDBJ whole genome shotgun (WGS) entry which is preliminary data.</text>
</comment>
<reference evidence="1 2" key="1">
    <citation type="submission" date="2016-10" db="EMBL/GenBank/DDBJ databases">
        <authorList>
            <person name="Varghese N."/>
            <person name="Submissions S."/>
        </authorList>
    </citation>
    <scope>NUCLEOTIDE SEQUENCE [LARGE SCALE GENOMIC DNA]</scope>
    <source>
        <strain evidence="1 2">Sb17</strain>
    </source>
</reference>
<gene>
    <name evidence="1" type="ORF">SAMN05216415_1362</name>
</gene>
<organism evidence="1 2">
    <name type="scientific">Streptococcus equinus</name>
    <name type="common">Streptococcus bovis</name>
    <dbReference type="NCBI Taxonomy" id="1335"/>
    <lineage>
        <taxon>Bacteria</taxon>
        <taxon>Bacillati</taxon>
        <taxon>Bacillota</taxon>
        <taxon>Bacilli</taxon>
        <taxon>Lactobacillales</taxon>
        <taxon>Streptococcaceae</taxon>
        <taxon>Streptococcus</taxon>
    </lineage>
</organism>
<dbReference type="AlphaFoldDB" id="A0AAE8HLG6"/>